<accession>A0A811UXS8</accession>
<organism evidence="1 2">
    <name type="scientific">Ceratitis capitata</name>
    <name type="common">Mediterranean fruit fly</name>
    <name type="synonym">Tephritis capitata</name>
    <dbReference type="NCBI Taxonomy" id="7213"/>
    <lineage>
        <taxon>Eukaryota</taxon>
        <taxon>Metazoa</taxon>
        <taxon>Ecdysozoa</taxon>
        <taxon>Arthropoda</taxon>
        <taxon>Hexapoda</taxon>
        <taxon>Insecta</taxon>
        <taxon>Pterygota</taxon>
        <taxon>Neoptera</taxon>
        <taxon>Endopterygota</taxon>
        <taxon>Diptera</taxon>
        <taxon>Brachycera</taxon>
        <taxon>Muscomorpha</taxon>
        <taxon>Tephritoidea</taxon>
        <taxon>Tephritidae</taxon>
        <taxon>Ceratitis</taxon>
        <taxon>Ceratitis</taxon>
    </lineage>
</organism>
<evidence type="ECO:0000313" key="2">
    <source>
        <dbReference type="Proteomes" id="UP000606786"/>
    </source>
</evidence>
<proteinExistence type="predicted"/>
<name>A0A811UXS8_CERCA</name>
<dbReference type="EMBL" id="CAJHJT010000023">
    <property type="protein sequence ID" value="CAD7001893.1"/>
    <property type="molecule type" value="Genomic_DNA"/>
</dbReference>
<dbReference type="AlphaFoldDB" id="A0A811UXS8"/>
<dbReference type="Proteomes" id="UP000606786">
    <property type="component" value="Unassembled WGS sequence"/>
</dbReference>
<evidence type="ECO:0000313" key="1">
    <source>
        <dbReference type="EMBL" id="CAD7001893.1"/>
    </source>
</evidence>
<reference evidence="1" key="1">
    <citation type="submission" date="2020-11" db="EMBL/GenBank/DDBJ databases">
        <authorList>
            <person name="Whitehead M."/>
        </authorList>
    </citation>
    <scope>NUCLEOTIDE SEQUENCE</scope>
    <source>
        <strain evidence="1">EGII</strain>
    </source>
</reference>
<gene>
    <name evidence="1" type="ORF">CCAP1982_LOCUS10380</name>
</gene>
<keyword evidence="2" id="KW-1185">Reference proteome</keyword>
<protein>
    <submittedName>
        <fullName evidence="1">(Mediterranean fruit fly) hypothetical protein</fullName>
    </submittedName>
</protein>
<sequence>MSSLSWYARCSDRIVEFNAEFEDPFISEQRIIEYIQRLNGIEDSVVTSAQVANFSNNIKFSPCETDLFHGNGIDSGCQRCNSVDFTLSMVLSITLCPKQQHYLRLGTKFLALSVDDRFSAIKNTVT</sequence>
<comment type="caution">
    <text evidence="1">The sequence shown here is derived from an EMBL/GenBank/DDBJ whole genome shotgun (WGS) entry which is preliminary data.</text>
</comment>